<dbReference type="Proteomes" id="UP001254848">
    <property type="component" value="Unassembled WGS sequence"/>
</dbReference>
<keyword evidence="1" id="KW-0645">Protease</keyword>
<proteinExistence type="predicted"/>
<keyword evidence="1" id="KW-0378">Hydrolase</keyword>
<organism evidence="1 2">
    <name type="scientific">Anaeroselena agilis</name>
    <dbReference type="NCBI Taxonomy" id="3063788"/>
    <lineage>
        <taxon>Bacteria</taxon>
        <taxon>Bacillati</taxon>
        <taxon>Bacillota</taxon>
        <taxon>Negativicutes</taxon>
        <taxon>Acetonemataceae</taxon>
        <taxon>Anaeroselena</taxon>
    </lineage>
</organism>
<reference evidence="1 2" key="1">
    <citation type="submission" date="2023-07" db="EMBL/GenBank/DDBJ databases">
        <title>The novel representative of Negativicutes class, Anaeroselena agilis gen. nov. sp. nov.</title>
        <authorList>
            <person name="Prokofeva M.I."/>
            <person name="Elcheninov A.G."/>
            <person name="Klyukina A."/>
            <person name="Kublanov I.V."/>
            <person name="Frolov E.N."/>
            <person name="Podosokorskaya O.A."/>
        </authorList>
    </citation>
    <scope>NUCLEOTIDE SEQUENCE [LARGE SCALE GENOMIC DNA]</scope>
    <source>
        <strain evidence="1 2">4137-cl</strain>
    </source>
</reference>
<dbReference type="GO" id="GO:0008233">
    <property type="term" value="F:peptidase activity"/>
    <property type="evidence" value="ECO:0007669"/>
    <property type="project" value="UniProtKB-KW"/>
</dbReference>
<dbReference type="RefSeq" id="WP_413780382.1">
    <property type="nucleotide sequence ID" value="NZ_JAUOZS010000001.1"/>
</dbReference>
<accession>A0ABU3NYL3</accession>
<protein>
    <submittedName>
        <fullName evidence="1">Spore protease YyaC</fullName>
    </submittedName>
</protein>
<evidence type="ECO:0000313" key="2">
    <source>
        <dbReference type="Proteomes" id="UP001254848"/>
    </source>
</evidence>
<sequence length="206" mass="21244">MGKADDKLIVNLREGEIVARLAGHCWRLLNRQEGIAIRPIIALCIGSDRYTGDALGPLVGSHLEEYGACTVYGSLDHPVHAGNLVETVGMITARHPHAIIVAVDACLGRAGEIGNIEAWEGGIEAGIAVGNRLPCVGHVSIVGVVNAGGHLGYLDLQNTPLAVVVKLSRVIGEALADVLGRMAARDAAAVVSRVSGGTGGPTSGRE</sequence>
<dbReference type="SUPFAM" id="SSF53163">
    <property type="entry name" value="HybD-like"/>
    <property type="match status" value="1"/>
</dbReference>
<dbReference type="GO" id="GO:0006508">
    <property type="term" value="P:proteolysis"/>
    <property type="evidence" value="ECO:0007669"/>
    <property type="project" value="UniProtKB-KW"/>
</dbReference>
<dbReference type="NCBIfam" id="TIGR02841">
    <property type="entry name" value="spore_YyaC"/>
    <property type="match status" value="1"/>
</dbReference>
<dbReference type="InterPro" id="IPR023430">
    <property type="entry name" value="Pept_HybD-like_dom_sf"/>
</dbReference>
<name>A0ABU3NYL3_9FIRM</name>
<dbReference type="InterPro" id="IPR009665">
    <property type="entry name" value="YyaC"/>
</dbReference>
<comment type="caution">
    <text evidence="1">The sequence shown here is derived from an EMBL/GenBank/DDBJ whole genome shotgun (WGS) entry which is preliminary data.</text>
</comment>
<evidence type="ECO:0000313" key="1">
    <source>
        <dbReference type="EMBL" id="MDT8901884.1"/>
    </source>
</evidence>
<dbReference type="Pfam" id="PF06866">
    <property type="entry name" value="DUF1256"/>
    <property type="match status" value="1"/>
</dbReference>
<gene>
    <name evidence="1" type="primary">yyaC</name>
    <name evidence="1" type="ORF">Q4T40_11560</name>
</gene>
<keyword evidence="2" id="KW-1185">Reference proteome</keyword>
<dbReference type="EMBL" id="JAUOZS010000001">
    <property type="protein sequence ID" value="MDT8901884.1"/>
    <property type="molecule type" value="Genomic_DNA"/>
</dbReference>